<accession>A0ABP1DIG3</accession>
<feature type="compositionally biased region" description="Polar residues" evidence="1">
    <location>
        <begin position="255"/>
        <end position="274"/>
    </location>
</feature>
<dbReference type="Proteomes" id="UP001497453">
    <property type="component" value="Chromosome 4"/>
</dbReference>
<evidence type="ECO:0000313" key="4">
    <source>
        <dbReference type="EMBL" id="CAL1707029.1"/>
    </source>
</evidence>
<keyword evidence="2" id="KW-0472">Membrane</keyword>
<evidence type="ECO:0000256" key="1">
    <source>
        <dbReference type="SAM" id="MobiDB-lite"/>
    </source>
</evidence>
<feature type="compositionally biased region" description="Acidic residues" evidence="1">
    <location>
        <begin position="46"/>
        <end position="62"/>
    </location>
</feature>
<sequence length="339" mass="35530">MHIVALSRWALQWLPLLALFASFAGVRAQTSSSPSVRPSHTCNDPEGCDSDGEDSPDDEEDSNSTRTHRPSGTGRSSAGGDPTGSLSAGTGPSGSSLGPSDGSADSGSSRLSGGAIAGIVFGIFVFILLVGAIFLLWWRRRRQLAARNNSRDSSQSTAALVSNAPVSTQPAFARRPTSIPWISPILPTTGEIAGGAHTAGQGTAHRRLSGSANTFPNPYDTIYHDDPPQSPSSPTSPNHQRDLPPLPEGAALPRPTSTTSSTFDAPSTAPSSFPYSALSHQPEAGTSSNTVAAENEALLMTSYQKRLENHHRKESEDAVLGRGVPADPPPEYRVNEDEG</sequence>
<feature type="chain" id="PRO_5046415892" evidence="3">
    <location>
        <begin position="29"/>
        <end position="339"/>
    </location>
</feature>
<feature type="region of interest" description="Disordered" evidence="1">
    <location>
        <begin position="146"/>
        <end position="172"/>
    </location>
</feature>
<dbReference type="CDD" id="cd12087">
    <property type="entry name" value="TM_EGFR-like"/>
    <property type="match status" value="1"/>
</dbReference>
<protein>
    <submittedName>
        <fullName evidence="4">Uncharacterized protein</fullName>
    </submittedName>
</protein>
<evidence type="ECO:0000256" key="3">
    <source>
        <dbReference type="SAM" id="SignalP"/>
    </source>
</evidence>
<feature type="region of interest" description="Disordered" evidence="1">
    <location>
        <begin position="192"/>
        <end position="339"/>
    </location>
</feature>
<feature type="compositionally biased region" description="Low complexity" evidence="1">
    <location>
        <begin position="194"/>
        <end position="203"/>
    </location>
</feature>
<feature type="compositionally biased region" description="Basic and acidic residues" evidence="1">
    <location>
        <begin position="305"/>
        <end position="316"/>
    </location>
</feature>
<reference evidence="5" key="1">
    <citation type="submission" date="2024-04" db="EMBL/GenBank/DDBJ databases">
        <authorList>
            <person name="Shaw F."/>
            <person name="Minotto A."/>
        </authorList>
    </citation>
    <scope>NUCLEOTIDE SEQUENCE [LARGE SCALE GENOMIC DNA]</scope>
</reference>
<feature type="compositionally biased region" description="Polar residues" evidence="1">
    <location>
        <begin position="152"/>
        <end position="170"/>
    </location>
</feature>
<keyword evidence="2" id="KW-1133">Transmembrane helix</keyword>
<keyword evidence="3" id="KW-0732">Signal</keyword>
<keyword evidence="2" id="KW-0812">Transmembrane</keyword>
<name>A0ABP1DIG3_9APHY</name>
<feature type="compositionally biased region" description="Low complexity" evidence="1">
    <location>
        <begin position="83"/>
        <end position="109"/>
    </location>
</feature>
<feature type="region of interest" description="Disordered" evidence="1">
    <location>
        <begin position="30"/>
        <end position="109"/>
    </location>
</feature>
<feature type="transmembrane region" description="Helical" evidence="2">
    <location>
        <begin position="115"/>
        <end position="138"/>
    </location>
</feature>
<gene>
    <name evidence="4" type="ORF">GFSPODELE1_LOCUS6157</name>
</gene>
<feature type="compositionally biased region" description="Polar residues" evidence="1">
    <location>
        <begin position="30"/>
        <end position="42"/>
    </location>
</feature>
<organism evidence="4 5">
    <name type="scientific">Somion occarium</name>
    <dbReference type="NCBI Taxonomy" id="3059160"/>
    <lineage>
        <taxon>Eukaryota</taxon>
        <taxon>Fungi</taxon>
        <taxon>Dikarya</taxon>
        <taxon>Basidiomycota</taxon>
        <taxon>Agaricomycotina</taxon>
        <taxon>Agaricomycetes</taxon>
        <taxon>Polyporales</taxon>
        <taxon>Cerrenaceae</taxon>
        <taxon>Somion</taxon>
    </lineage>
</organism>
<feature type="signal peptide" evidence="3">
    <location>
        <begin position="1"/>
        <end position="28"/>
    </location>
</feature>
<dbReference type="EMBL" id="OZ037947">
    <property type="protein sequence ID" value="CAL1707029.1"/>
    <property type="molecule type" value="Genomic_DNA"/>
</dbReference>
<proteinExistence type="predicted"/>
<keyword evidence="5" id="KW-1185">Reference proteome</keyword>
<evidence type="ECO:0000256" key="2">
    <source>
        <dbReference type="SAM" id="Phobius"/>
    </source>
</evidence>
<evidence type="ECO:0000313" key="5">
    <source>
        <dbReference type="Proteomes" id="UP001497453"/>
    </source>
</evidence>